<sequence>MLLLLEQLFLECILVAGHLVVEPPKQPLTEKEINELCEEWVPESLHPPITEKMEYEPPRLESAAGPHTVIDGKDLVSLEYGDLTEHASQESCTTSLEKYGVGSCGPRGFYGTIDTHLDCEARIAKFLGTPDSILYSYGISTILVRFQHL</sequence>
<gene>
    <name evidence="1" type="ORF">MRB53_012077</name>
</gene>
<reference evidence="1 2" key="1">
    <citation type="journal article" date="2022" name="Hortic Res">
        <title>A haplotype resolved chromosomal level avocado genome allows analysis of novel avocado genes.</title>
        <authorList>
            <person name="Nath O."/>
            <person name="Fletcher S.J."/>
            <person name="Hayward A."/>
            <person name="Shaw L.M."/>
            <person name="Masouleh A.K."/>
            <person name="Furtado A."/>
            <person name="Henry R.J."/>
            <person name="Mitter N."/>
        </authorList>
    </citation>
    <scope>NUCLEOTIDE SEQUENCE [LARGE SCALE GENOMIC DNA]</scope>
    <source>
        <strain evidence="2">cv. Hass</strain>
    </source>
</reference>
<name>A0ACC2LWL5_PERAE</name>
<evidence type="ECO:0000313" key="1">
    <source>
        <dbReference type="EMBL" id="KAJ8637810.1"/>
    </source>
</evidence>
<dbReference type="EMBL" id="CM056811">
    <property type="protein sequence ID" value="KAJ8637810.1"/>
    <property type="molecule type" value="Genomic_DNA"/>
</dbReference>
<proteinExistence type="predicted"/>
<dbReference type="Proteomes" id="UP001234297">
    <property type="component" value="Chromosome 3"/>
</dbReference>
<protein>
    <submittedName>
        <fullName evidence="1">Uncharacterized protein</fullName>
    </submittedName>
</protein>
<keyword evidence="2" id="KW-1185">Reference proteome</keyword>
<accession>A0ACC2LWL5</accession>
<organism evidence="1 2">
    <name type="scientific">Persea americana</name>
    <name type="common">Avocado</name>
    <dbReference type="NCBI Taxonomy" id="3435"/>
    <lineage>
        <taxon>Eukaryota</taxon>
        <taxon>Viridiplantae</taxon>
        <taxon>Streptophyta</taxon>
        <taxon>Embryophyta</taxon>
        <taxon>Tracheophyta</taxon>
        <taxon>Spermatophyta</taxon>
        <taxon>Magnoliopsida</taxon>
        <taxon>Magnoliidae</taxon>
        <taxon>Laurales</taxon>
        <taxon>Lauraceae</taxon>
        <taxon>Persea</taxon>
    </lineage>
</organism>
<comment type="caution">
    <text evidence="1">The sequence shown here is derived from an EMBL/GenBank/DDBJ whole genome shotgun (WGS) entry which is preliminary data.</text>
</comment>
<evidence type="ECO:0000313" key="2">
    <source>
        <dbReference type="Proteomes" id="UP001234297"/>
    </source>
</evidence>